<gene>
    <name evidence="1" type="ORF">JHC10_00905</name>
    <name evidence="2" type="ORF">JHC11_12635</name>
</gene>
<evidence type="ECO:0000313" key="3">
    <source>
        <dbReference type="Proteomes" id="UP000621390"/>
    </source>
</evidence>
<accession>A0A8I1KK70</accession>
<reference evidence="2 4" key="1">
    <citation type="submission" date="2020-09" db="EMBL/GenBank/DDBJ databases">
        <title>Draft Genomes of Bacterial Isolates from North Pond Shallow Sediments.</title>
        <authorList>
            <person name="Kiel Reese B."/>
            <person name="Mullis M."/>
            <person name="Weisend R.E."/>
        </authorList>
    </citation>
    <scope>NUCLEOTIDE SEQUENCE</scope>
    <source>
        <strain evidence="2">KJE-2</strain>
        <strain evidence="1 4">KJE-3</strain>
    </source>
</reference>
<keyword evidence="4" id="KW-1185">Reference proteome</keyword>
<protein>
    <submittedName>
        <fullName evidence="2">Uncharacterized protein</fullName>
    </submittedName>
</protein>
<proteinExistence type="predicted"/>
<evidence type="ECO:0000313" key="1">
    <source>
        <dbReference type="EMBL" id="MBJ7265492.1"/>
    </source>
</evidence>
<dbReference type="Proteomes" id="UP000655994">
    <property type="component" value="Unassembled WGS sequence"/>
</dbReference>
<dbReference type="AlphaFoldDB" id="A0A8I1KK70"/>
<evidence type="ECO:0000313" key="4">
    <source>
        <dbReference type="Proteomes" id="UP000655994"/>
    </source>
</evidence>
<dbReference type="Proteomes" id="UP000621390">
    <property type="component" value="Unassembled WGS sequence"/>
</dbReference>
<organism evidence="2 3">
    <name type="scientific">Idiomarina abyssalis</name>
    <dbReference type="NCBI Taxonomy" id="86102"/>
    <lineage>
        <taxon>Bacteria</taxon>
        <taxon>Pseudomonadati</taxon>
        <taxon>Pseudomonadota</taxon>
        <taxon>Gammaproteobacteria</taxon>
        <taxon>Alteromonadales</taxon>
        <taxon>Idiomarinaceae</taxon>
        <taxon>Idiomarina</taxon>
    </lineage>
</organism>
<dbReference type="EMBL" id="JAEMOS010000002">
    <property type="protein sequence ID" value="MBJ7265492.1"/>
    <property type="molecule type" value="Genomic_DNA"/>
</dbReference>
<comment type="caution">
    <text evidence="2">The sequence shown here is derived from an EMBL/GenBank/DDBJ whole genome shotgun (WGS) entry which is preliminary data.</text>
</comment>
<name>A0A8I1KK70_9GAMM</name>
<dbReference type="EMBL" id="JAEMOP010000009">
    <property type="protein sequence ID" value="MBJ7316834.1"/>
    <property type="molecule type" value="Genomic_DNA"/>
</dbReference>
<sequence length="491" mass="56438">MNNGTENNGDDLVNQSDKYSIRTNNNAHTTSVKEMWWHFGRQWMQEVNEIASDDIKEEMSSELFTYEHNKVAIDGFLLEALYPQLLTGHETTALQLLCAGSIFTPRTRTVDSCSADLYQFLIESVTFNTVDQAFKEIAAFQKRNPYNEYDFIYAWLGSVCCDLVTHLKQTVNSESRVKKQRALKRLVNGAASVFHYQTLAKHRYSLEAVPRFFTACPEARPHNWLKKHLPEMSLSSVAFCVTFQATSPDNIFDYDEDAIEKTGQILGKFYADNPPLISDAFGKFRFTLDDWAAYDVRLICGIWAALAKYFSVAPPPKKLTLLDHIYNFAGITVSHLPEKLEAFSLDPDTNPMYAHVLREIGDSPDLAYWHHHVYYSLSKLRHGWEVLFPDPALLDVTIREMLAQFEMRLPYAIALCAFETHIDSDELFTAVLLNMTPDNDRKISYTASYVLVDLLAKHNPRRLNRILSSHRSVFRKHPDKIVRDYARTFAE</sequence>
<evidence type="ECO:0000313" key="2">
    <source>
        <dbReference type="EMBL" id="MBJ7316834.1"/>
    </source>
</evidence>
<dbReference type="RefSeq" id="WP_199493313.1">
    <property type="nucleotide sequence ID" value="NZ_JAEMOP010000009.1"/>
</dbReference>